<proteinExistence type="predicted"/>
<organism evidence="1 2">
    <name type="scientific">Pelobates cultripes</name>
    <name type="common">Western spadefoot toad</name>
    <dbReference type="NCBI Taxonomy" id="61616"/>
    <lineage>
        <taxon>Eukaryota</taxon>
        <taxon>Metazoa</taxon>
        <taxon>Chordata</taxon>
        <taxon>Craniata</taxon>
        <taxon>Vertebrata</taxon>
        <taxon>Euteleostomi</taxon>
        <taxon>Amphibia</taxon>
        <taxon>Batrachia</taxon>
        <taxon>Anura</taxon>
        <taxon>Pelobatoidea</taxon>
        <taxon>Pelobatidae</taxon>
        <taxon>Pelobates</taxon>
    </lineage>
</organism>
<name>A0AAD1R3B8_PELCU</name>
<gene>
    <name evidence="1" type="ORF">PECUL_23A045204</name>
</gene>
<sequence length="75" mass="8571">MDQNNIMANANSPNGQEDEIQRIVQRRLTLYGPNPPVELVTQFLNAVKEEAREKRAYHLQVLTAQRPESPTVLPM</sequence>
<reference evidence="1" key="1">
    <citation type="submission" date="2022-03" db="EMBL/GenBank/DDBJ databases">
        <authorList>
            <person name="Alioto T."/>
            <person name="Alioto T."/>
            <person name="Gomez Garrido J."/>
        </authorList>
    </citation>
    <scope>NUCLEOTIDE SEQUENCE</scope>
</reference>
<dbReference type="Proteomes" id="UP001295444">
    <property type="component" value="Chromosome 01"/>
</dbReference>
<dbReference type="AlphaFoldDB" id="A0AAD1R3B8"/>
<evidence type="ECO:0000313" key="2">
    <source>
        <dbReference type="Proteomes" id="UP001295444"/>
    </source>
</evidence>
<dbReference type="EMBL" id="OW240912">
    <property type="protein sequence ID" value="CAH2221667.1"/>
    <property type="molecule type" value="Genomic_DNA"/>
</dbReference>
<protein>
    <submittedName>
        <fullName evidence="1">Uncharacterized protein</fullName>
    </submittedName>
</protein>
<accession>A0AAD1R3B8</accession>
<evidence type="ECO:0000313" key="1">
    <source>
        <dbReference type="EMBL" id="CAH2221667.1"/>
    </source>
</evidence>
<keyword evidence="2" id="KW-1185">Reference proteome</keyword>